<reference evidence="1 2" key="1">
    <citation type="submission" date="2010-05" db="EMBL/GenBank/DDBJ databases">
        <title>The Genome Sequence of Thecamonas trahens ATCC 50062.</title>
        <authorList>
            <consortium name="The Broad Institute Genome Sequencing Platform"/>
            <person name="Russ C."/>
            <person name="Cuomo C."/>
            <person name="Shea T."/>
            <person name="Young S.K."/>
            <person name="Zeng Q."/>
            <person name="Koehrsen M."/>
            <person name="Haas B."/>
            <person name="Borodovsky M."/>
            <person name="Guigo R."/>
            <person name="Alvarado L."/>
            <person name="Berlin A."/>
            <person name="Bochicchio J."/>
            <person name="Borenstein D."/>
            <person name="Chapman S."/>
            <person name="Chen Z."/>
            <person name="Freedman E."/>
            <person name="Gellesch M."/>
            <person name="Goldberg J."/>
            <person name="Griggs A."/>
            <person name="Gujja S."/>
            <person name="Heilman E."/>
            <person name="Heiman D."/>
            <person name="Hepburn T."/>
            <person name="Howarth C."/>
            <person name="Jen D."/>
            <person name="Larson L."/>
            <person name="Mehta T."/>
            <person name="Park D."/>
            <person name="Pearson M."/>
            <person name="Roberts A."/>
            <person name="Saif S."/>
            <person name="Shenoy N."/>
            <person name="Sisk P."/>
            <person name="Stolte C."/>
            <person name="Sykes S."/>
            <person name="Thomson T."/>
            <person name="Walk T."/>
            <person name="White J."/>
            <person name="Yandava C."/>
            <person name="Burger G."/>
            <person name="Gray M.W."/>
            <person name="Holland P.W.H."/>
            <person name="King N."/>
            <person name="Lang F.B.F."/>
            <person name="Roger A.J."/>
            <person name="Ruiz-Trillo I."/>
            <person name="Lander E."/>
            <person name="Nusbaum C."/>
        </authorList>
    </citation>
    <scope>NUCLEOTIDE SEQUENCE [LARGE SCALE GENOMIC DNA]</scope>
    <source>
        <strain evidence="1 2">ATCC 50062</strain>
    </source>
</reference>
<organism evidence="1 2">
    <name type="scientific">Thecamonas trahens ATCC 50062</name>
    <dbReference type="NCBI Taxonomy" id="461836"/>
    <lineage>
        <taxon>Eukaryota</taxon>
        <taxon>Apusozoa</taxon>
        <taxon>Apusomonadida</taxon>
        <taxon>Apusomonadidae</taxon>
        <taxon>Thecamonas</taxon>
    </lineage>
</organism>
<name>A0A0L0DMB8_THETB</name>
<evidence type="ECO:0000313" key="1">
    <source>
        <dbReference type="EMBL" id="KNC52538.1"/>
    </source>
</evidence>
<dbReference type="Proteomes" id="UP000054408">
    <property type="component" value="Unassembled WGS sequence"/>
</dbReference>
<dbReference type="EMBL" id="GL349473">
    <property type="protein sequence ID" value="KNC52538.1"/>
    <property type="molecule type" value="Genomic_DNA"/>
</dbReference>
<keyword evidence="2" id="KW-1185">Reference proteome</keyword>
<dbReference type="RefSeq" id="XP_013755329.1">
    <property type="nucleotide sequence ID" value="XM_013899875.1"/>
</dbReference>
<dbReference type="GeneID" id="25566869"/>
<sequence length="148" mass="16676">MSGGRSGRSKQQTCIMVFGIVYNASIDGLLCQTEAPKLKRTRSGRHFGVKKDVHDYWISKWLAANGLEAGNMDAEEIDDALAELGVQGSYLALHTVSYTFSSPKYFDWRACQTFEKTALGKIDKLREFCALFGITYTEPSWLQVGYEW</sequence>
<accession>A0A0L0DMB8</accession>
<gene>
    <name evidence="1" type="ORF">AMSG_08105</name>
</gene>
<evidence type="ECO:0000313" key="2">
    <source>
        <dbReference type="Proteomes" id="UP000054408"/>
    </source>
</evidence>
<proteinExistence type="predicted"/>
<protein>
    <submittedName>
        <fullName evidence="1">Uncharacterized protein</fullName>
    </submittedName>
</protein>
<dbReference type="AlphaFoldDB" id="A0A0L0DMB8"/>